<name>A0A1L8RJ25_9ENTE</name>
<evidence type="ECO:0000313" key="2">
    <source>
        <dbReference type="Proteomes" id="UP000181884"/>
    </source>
</evidence>
<dbReference type="AlphaFoldDB" id="A0A1L8RJ25"/>
<dbReference type="STRING" id="214095.RU97_GL001283"/>
<sequence>MAETFPEENRGMTTFETFVETKAAVPLSRLRNTLCLKLGGTTKLRPSIAKAILGFLFFHTATVTLRAPELM</sequence>
<keyword evidence="2" id="KW-1185">Reference proteome</keyword>
<protein>
    <submittedName>
        <fullName evidence="1">Uncharacterized protein</fullName>
    </submittedName>
</protein>
<dbReference type="Proteomes" id="UP000181884">
    <property type="component" value="Unassembled WGS sequence"/>
</dbReference>
<accession>A0A1L8RJ25</accession>
<evidence type="ECO:0000313" key="1">
    <source>
        <dbReference type="EMBL" id="OJG19712.1"/>
    </source>
</evidence>
<proteinExistence type="predicted"/>
<gene>
    <name evidence="1" type="ORF">RU97_GL001283</name>
</gene>
<organism evidence="1 2">
    <name type="scientific">Enterococcus canis</name>
    <dbReference type="NCBI Taxonomy" id="214095"/>
    <lineage>
        <taxon>Bacteria</taxon>
        <taxon>Bacillati</taxon>
        <taxon>Bacillota</taxon>
        <taxon>Bacilli</taxon>
        <taxon>Lactobacillales</taxon>
        <taxon>Enterococcaceae</taxon>
        <taxon>Enterococcus</taxon>
    </lineage>
</organism>
<reference evidence="1 2" key="1">
    <citation type="submission" date="2014-12" db="EMBL/GenBank/DDBJ databases">
        <title>Draft genome sequences of 29 type strains of Enterococci.</title>
        <authorList>
            <person name="Zhong Z."/>
            <person name="Sun Z."/>
            <person name="Liu W."/>
            <person name="Zhang W."/>
            <person name="Zhang H."/>
        </authorList>
    </citation>
    <scope>NUCLEOTIDE SEQUENCE [LARGE SCALE GENOMIC DNA]</scope>
    <source>
        <strain evidence="1 2">DSM 17029</strain>
    </source>
</reference>
<comment type="caution">
    <text evidence="1">The sequence shown here is derived from an EMBL/GenBank/DDBJ whole genome shotgun (WGS) entry which is preliminary data.</text>
</comment>
<dbReference type="EMBL" id="JXKH01000002">
    <property type="protein sequence ID" value="OJG19712.1"/>
    <property type="molecule type" value="Genomic_DNA"/>
</dbReference>